<dbReference type="GO" id="GO:0005886">
    <property type="term" value="C:plasma membrane"/>
    <property type="evidence" value="ECO:0007669"/>
    <property type="project" value="UniProtKB-SubCell"/>
</dbReference>
<feature type="transmembrane region" description="Helical" evidence="6">
    <location>
        <begin position="241"/>
        <end position="261"/>
    </location>
</feature>
<evidence type="ECO:0000313" key="10">
    <source>
        <dbReference type="Proteomes" id="UP000544872"/>
    </source>
</evidence>
<comment type="caution">
    <text evidence="9">The sequence shown here is derived from an EMBL/GenBank/DDBJ whole genome shotgun (WGS) entry which is preliminary data.</text>
</comment>
<evidence type="ECO:0000259" key="8">
    <source>
        <dbReference type="Pfam" id="PF09335"/>
    </source>
</evidence>
<keyword evidence="10" id="KW-1185">Reference proteome</keyword>
<dbReference type="EMBL" id="JACIIX010000011">
    <property type="protein sequence ID" value="MBB6211475.1"/>
    <property type="molecule type" value="Genomic_DNA"/>
</dbReference>
<evidence type="ECO:0000256" key="7">
    <source>
        <dbReference type="SAM" id="MobiDB-lite"/>
    </source>
</evidence>
<dbReference type="Proteomes" id="UP000544872">
    <property type="component" value="Unassembled WGS sequence"/>
</dbReference>
<dbReference type="RefSeq" id="WP_184264284.1">
    <property type="nucleotide sequence ID" value="NZ_JACIIX010000011.1"/>
</dbReference>
<sequence length="271" mass="27938">MTVPRSPTDPQSGPQSGPQSDLRPVPAGRILRRLAQGGVLLMVAVAVLSAAVVAGGWVSPGALWQGLTGQHDRVVEGIAAAPVLSATLFMGAYCLGVTFSLPGAVWMTLIGGYLFGPLWGGLLVFISATGGAVAVFLLARSAWGGVLLRRMESTPALSGLAAGLRRHAFSTLLAARLVPVLPFWVVNLLPALIGVRLSVFIGATMVGIMPGTYIYVSLGAGLATLADEPVPGVGLLTRPEILLPLLGLAVLALLPVGWRMWRGSKDDGAAP</sequence>
<feature type="transmembrane region" description="Helical" evidence="6">
    <location>
        <begin position="199"/>
        <end position="221"/>
    </location>
</feature>
<dbReference type="AlphaFoldDB" id="A0A7W9ZHU7"/>
<name>A0A7W9ZHU7_NOVIT</name>
<feature type="domain" description="VTT" evidence="8">
    <location>
        <begin position="105"/>
        <end position="220"/>
    </location>
</feature>
<dbReference type="PANTHER" id="PTHR12677:SF59">
    <property type="entry name" value="GOLGI APPARATUS MEMBRANE PROTEIN TVP38-RELATED"/>
    <property type="match status" value="1"/>
</dbReference>
<evidence type="ECO:0000256" key="2">
    <source>
        <dbReference type="ARBA" id="ARBA00022475"/>
    </source>
</evidence>
<feature type="transmembrane region" description="Helical" evidence="6">
    <location>
        <begin position="113"/>
        <end position="139"/>
    </location>
</feature>
<keyword evidence="2 6" id="KW-1003">Cell membrane</keyword>
<keyword evidence="4 6" id="KW-1133">Transmembrane helix</keyword>
<keyword evidence="3 6" id="KW-0812">Transmembrane</keyword>
<dbReference type="InterPro" id="IPR015414">
    <property type="entry name" value="TMEM64"/>
</dbReference>
<feature type="transmembrane region" description="Helical" evidence="6">
    <location>
        <begin position="39"/>
        <end position="58"/>
    </location>
</feature>
<evidence type="ECO:0000256" key="3">
    <source>
        <dbReference type="ARBA" id="ARBA00022692"/>
    </source>
</evidence>
<reference evidence="9 10" key="1">
    <citation type="submission" date="2020-08" db="EMBL/GenBank/DDBJ databases">
        <title>Genomic Encyclopedia of Type Strains, Phase IV (KMG-IV): sequencing the most valuable type-strain genomes for metagenomic binning, comparative biology and taxonomic classification.</title>
        <authorList>
            <person name="Goeker M."/>
        </authorList>
    </citation>
    <scope>NUCLEOTIDE SEQUENCE [LARGE SCALE GENOMIC DNA]</scope>
    <source>
        <strain evidence="9 10">DSM 11590</strain>
    </source>
</reference>
<gene>
    <name evidence="9" type="ORF">FHS48_002914</name>
</gene>
<accession>A0A7W9ZHU7</accession>
<dbReference type="PANTHER" id="PTHR12677">
    <property type="entry name" value="GOLGI APPARATUS MEMBRANE PROTEIN TVP38-RELATED"/>
    <property type="match status" value="1"/>
</dbReference>
<dbReference type="InterPro" id="IPR032816">
    <property type="entry name" value="VTT_dom"/>
</dbReference>
<comment type="subcellular location">
    <subcellularLocation>
        <location evidence="1 6">Cell membrane</location>
        <topology evidence="1 6">Multi-pass membrane protein</topology>
    </subcellularLocation>
</comment>
<evidence type="ECO:0000256" key="4">
    <source>
        <dbReference type="ARBA" id="ARBA00022989"/>
    </source>
</evidence>
<protein>
    <recommendedName>
        <fullName evidence="6">TVP38/TMEM64 family membrane protein</fullName>
    </recommendedName>
</protein>
<feature type="compositionally biased region" description="Polar residues" evidence="7">
    <location>
        <begin position="8"/>
        <end position="19"/>
    </location>
</feature>
<evidence type="ECO:0000313" key="9">
    <source>
        <dbReference type="EMBL" id="MBB6211475.1"/>
    </source>
</evidence>
<evidence type="ECO:0000256" key="1">
    <source>
        <dbReference type="ARBA" id="ARBA00004651"/>
    </source>
</evidence>
<evidence type="ECO:0000256" key="6">
    <source>
        <dbReference type="RuleBase" id="RU366058"/>
    </source>
</evidence>
<organism evidence="9 10">
    <name type="scientific">Novispirillum itersonii</name>
    <name type="common">Aquaspirillum itersonii</name>
    <dbReference type="NCBI Taxonomy" id="189"/>
    <lineage>
        <taxon>Bacteria</taxon>
        <taxon>Pseudomonadati</taxon>
        <taxon>Pseudomonadota</taxon>
        <taxon>Alphaproteobacteria</taxon>
        <taxon>Rhodospirillales</taxon>
        <taxon>Novispirillaceae</taxon>
        <taxon>Novispirillum</taxon>
    </lineage>
</organism>
<keyword evidence="5 6" id="KW-0472">Membrane</keyword>
<feature type="region of interest" description="Disordered" evidence="7">
    <location>
        <begin position="1"/>
        <end position="24"/>
    </location>
</feature>
<dbReference type="Pfam" id="PF09335">
    <property type="entry name" value="VTT_dom"/>
    <property type="match status" value="1"/>
</dbReference>
<evidence type="ECO:0000256" key="5">
    <source>
        <dbReference type="ARBA" id="ARBA00023136"/>
    </source>
</evidence>
<feature type="transmembrane region" description="Helical" evidence="6">
    <location>
        <begin position="173"/>
        <end position="192"/>
    </location>
</feature>
<proteinExistence type="inferred from homology"/>
<comment type="similarity">
    <text evidence="6">Belongs to the TVP38/TMEM64 family.</text>
</comment>
<feature type="transmembrane region" description="Helical" evidence="6">
    <location>
        <begin position="78"/>
        <end position="101"/>
    </location>
</feature>